<dbReference type="EMBL" id="JAINUY010000003">
    <property type="protein sequence ID" value="MBZ4035351.1"/>
    <property type="molecule type" value="Genomic_DNA"/>
</dbReference>
<organism evidence="1 2">
    <name type="scientific">Flavobacterium potami</name>
    <dbReference type="NCBI Taxonomy" id="2872310"/>
    <lineage>
        <taxon>Bacteria</taxon>
        <taxon>Pseudomonadati</taxon>
        <taxon>Bacteroidota</taxon>
        <taxon>Flavobacteriia</taxon>
        <taxon>Flavobacteriales</taxon>
        <taxon>Flavobacteriaceae</taxon>
        <taxon>Flavobacterium</taxon>
    </lineage>
</organism>
<sequence>MKVYFPNLFLYISEKEFELFLQKAYQHSTKNGGGTPNNNFLATFFMLVDEHYTNNSNYIRNEFGYFNFLLGEFQKFENGKKFKSLILAAIYNFKSSSFKHILGEIAACIDLSSKANFVQYEKVLENGKSVDFHFKHNQNHDFYIDVVNIDFNIEKYEKEKFKKFLDRRLLQKFEDKSANLDNYVKKQIIIYPILYGFTPEIIKDQEDYLKLIHLARYPIAGFQSFEPKLFGNIQGTFFNLFSIDQIVNSKKYYN</sequence>
<protein>
    <submittedName>
        <fullName evidence="1">Uncharacterized protein</fullName>
    </submittedName>
</protein>
<dbReference type="RefSeq" id="WP_223705977.1">
    <property type="nucleotide sequence ID" value="NZ_JAINUY010000003.1"/>
</dbReference>
<proteinExistence type="predicted"/>
<dbReference type="Proteomes" id="UP001139366">
    <property type="component" value="Unassembled WGS sequence"/>
</dbReference>
<evidence type="ECO:0000313" key="1">
    <source>
        <dbReference type="EMBL" id="MBZ4035351.1"/>
    </source>
</evidence>
<accession>A0A9X1HA84</accession>
<dbReference type="AlphaFoldDB" id="A0A9X1HA84"/>
<name>A0A9X1HA84_9FLAO</name>
<gene>
    <name evidence="1" type="ORF">K6T82_11285</name>
</gene>
<evidence type="ECO:0000313" key="2">
    <source>
        <dbReference type="Proteomes" id="UP001139366"/>
    </source>
</evidence>
<keyword evidence="2" id="KW-1185">Reference proteome</keyword>
<reference evidence="1 2" key="1">
    <citation type="journal article" date="2023" name="Antonie Van Leeuwenhoek">
        <title>Flavobacterium potami sp. nov., a multi-metal resistance genes harbouring bacterium isolated from shallow river silt.</title>
        <authorList>
            <person name="Li S."/>
            <person name="Mao S."/>
            <person name="Mu W."/>
            <person name="Guo B."/>
            <person name="Li C."/>
            <person name="Zhu Q."/>
            <person name="Hou X."/>
            <person name="Zhao Y."/>
            <person name="Wei S."/>
            <person name="Liu H."/>
            <person name="Liu A."/>
        </authorList>
    </citation>
    <scope>NUCLEOTIDE SEQUENCE [LARGE SCALE GENOMIC DNA]</scope>
    <source>
        <strain evidence="1 2">17A</strain>
    </source>
</reference>
<comment type="caution">
    <text evidence="1">The sequence shown here is derived from an EMBL/GenBank/DDBJ whole genome shotgun (WGS) entry which is preliminary data.</text>
</comment>